<sequence>MGLGATVLASAAAAQVNQSYAYDANGRLVGVTTSGSAGSNAASYTYDDANNRTLRGQSGVSSWAALRRLPVDGLLSPHQALTSPDGTWSLALRSSGRLELWSADAPVPSELASVFEVSAEGETRFLPPAGMASGEARVELASEGRLLMLNGRDEVLWRSDAATVGEGGQ</sequence>
<dbReference type="RefSeq" id="WP_343794650.1">
    <property type="nucleotide sequence ID" value="NZ_BAAAGA010000007.1"/>
</dbReference>
<gene>
    <name evidence="2" type="ORF">GCM10009422_28370</name>
</gene>
<dbReference type="PROSITE" id="PS50927">
    <property type="entry name" value="BULB_LECTIN"/>
    <property type="match status" value="1"/>
</dbReference>
<evidence type="ECO:0000259" key="1">
    <source>
        <dbReference type="PROSITE" id="PS50927"/>
    </source>
</evidence>
<dbReference type="InterPro" id="IPR001480">
    <property type="entry name" value="Bulb-type_lectin_dom"/>
</dbReference>
<dbReference type="EMBL" id="BAAAGA010000007">
    <property type="protein sequence ID" value="GAA0629224.1"/>
    <property type="molecule type" value="Genomic_DNA"/>
</dbReference>
<evidence type="ECO:0000313" key="3">
    <source>
        <dbReference type="Proteomes" id="UP001501352"/>
    </source>
</evidence>
<accession>A0ABN1H550</accession>
<proteinExistence type="predicted"/>
<comment type="caution">
    <text evidence="2">The sequence shown here is derived from an EMBL/GenBank/DDBJ whole genome shotgun (WGS) entry which is preliminary data.</text>
</comment>
<feature type="domain" description="Bulb-type lectin" evidence="1">
    <location>
        <begin position="66"/>
        <end position="169"/>
    </location>
</feature>
<dbReference type="Gene3D" id="2.180.10.10">
    <property type="entry name" value="RHS repeat-associated core"/>
    <property type="match status" value="1"/>
</dbReference>
<reference evidence="2 3" key="1">
    <citation type="journal article" date="2019" name="Int. J. Syst. Evol. Microbiol.">
        <title>The Global Catalogue of Microorganisms (GCM) 10K type strain sequencing project: providing services to taxonomists for standard genome sequencing and annotation.</title>
        <authorList>
            <consortium name="The Broad Institute Genomics Platform"/>
            <consortium name="The Broad Institute Genome Sequencing Center for Infectious Disease"/>
            <person name="Wu L."/>
            <person name="Ma J."/>
        </authorList>
    </citation>
    <scope>NUCLEOTIDE SEQUENCE [LARGE SCALE GENOMIC DNA]</scope>
    <source>
        <strain evidence="2 3">JCM 12928</strain>
    </source>
</reference>
<dbReference type="Proteomes" id="UP001501352">
    <property type="component" value="Unassembled WGS sequence"/>
</dbReference>
<protein>
    <recommendedName>
        <fullName evidence="1">Bulb-type lectin domain-containing protein</fullName>
    </recommendedName>
</protein>
<keyword evidence="3" id="KW-1185">Reference proteome</keyword>
<evidence type="ECO:0000313" key="2">
    <source>
        <dbReference type="EMBL" id="GAA0629224.1"/>
    </source>
</evidence>
<organism evidence="2 3">
    <name type="scientific">Brevundimonas kwangchunensis</name>
    <dbReference type="NCBI Taxonomy" id="322163"/>
    <lineage>
        <taxon>Bacteria</taxon>
        <taxon>Pseudomonadati</taxon>
        <taxon>Pseudomonadota</taxon>
        <taxon>Alphaproteobacteria</taxon>
        <taxon>Caulobacterales</taxon>
        <taxon>Caulobacteraceae</taxon>
        <taxon>Brevundimonas</taxon>
    </lineage>
</organism>
<name>A0ABN1H550_9CAUL</name>